<dbReference type="Pfam" id="PF02518">
    <property type="entry name" value="HATPase_c"/>
    <property type="match status" value="1"/>
</dbReference>
<dbReference type="GO" id="GO:0016020">
    <property type="term" value="C:membrane"/>
    <property type="evidence" value="ECO:0007669"/>
    <property type="project" value="UniProtKB-SubCell"/>
</dbReference>
<comment type="subunit">
    <text evidence="13">At low DSF concentrations, interacts with RpfF.</text>
</comment>
<keyword evidence="10 18" id="KW-1133">Transmembrane helix</keyword>
<keyword evidence="6 18" id="KW-0812">Transmembrane</keyword>
<dbReference type="InterPro" id="IPR003661">
    <property type="entry name" value="HisK_dim/P_dom"/>
</dbReference>
<evidence type="ECO:0000256" key="14">
    <source>
        <dbReference type="ARBA" id="ARBA00068150"/>
    </source>
</evidence>
<dbReference type="InterPro" id="IPR000014">
    <property type="entry name" value="PAS"/>
</dbReference>
<dbReference type="SMART" id="SM00448">
    <property type="entry name" value="REC"/>
    <property type="match status" value="2"/>
</dbReference>
<evidence type="ECO:0000259" key="19">
    <source>
        <dbReference type="PROSITE" id="PS50109"/>
    </source>
</evidence>
<evidence type="ECO:0000256" key="1">
    <source>
        <dbReference type="ARBA" id="ARBA00000085"/>
    </source>
</evidence>
<dbReference type="Pfam" id="PF13426">
    <property type="entry name" value="PAS_9"/>
    <property type="match status" value="1"/>
</dbReference>
<keyword evidence="16" id="KW-0175">Coiled coil</keyword>
<dbReference type="GO" id="GO:0005524">
    <property type="term" value="F:ATP binding"/>
    <property type="evidence" value="ECO:0007669"/>
    <property type="project" value="UniProtKB-KW"/>
</dbReference>
<dbReference type="InterPro" id="IPR001789">
    <property type="entry name" value="Sig_transdc_resp-reg_receiver"/>
</dbReference>
<keyword evidence="5" id="KW-0808">Transferase</keyword>
<name>A0A7C5ENT8_9BACT</name>
<evidence type="ECO:0000256" key="7">
    <source>
        <dbReference type="ARBA" id="ARBA00022741"/>
    </source>
</evidence>
<dbReference type="GO" id="GO:0000155">
    <property type="term" value="F:phosphorelay sensor kinase activity"/>
    <property type="evidence" value="ECO:0007669"/>
    <property type="project" value="InterPro"/>
</dbReference>
<feature type="region of interest" description="Disordered" evidence="17">
    <location>
        <begin position="14"/>
        <end position="36"/>
    </location>
</feature>
<evidence type="ECO:0000256" key="2">
    <source>
        <dbReference type="ARBA" id="ARBA00004370"/>
    </source>
</evidence>
<feature type="domain" description="PAS" evidence="21">
    <location>
        <begin position="447"/>
        <end position="493"/>
    </location>
</feature>
<evidence type="ECO:0000259" key="20">
    <source>
        <dbReference type="PROSITE" id="PS50110"/>
    </source>
</evidence>
<keyword evidence="4 15" id="KW-0597">Phosphoprotein</keyword>
<dbReference type="SUPFAM" id="SSF55874">
    <property type="entry name" value="ATPase domain of HSP90 chaperone/DNA topoisomerase II/histidine kinase"/>
    <property type="match status" value="1"/>
</dbReference>
<evidence type="ECO:0000313" key="23">
    <source>
        <dbReference type="EMBL" id="HGZ11038.1"/>
    </source>
</evidence>
<feature type="coiled-coil region" evidence="16">
    <location>
        <begin position="555"/>
        <end position="603"/>
    </location>
</feature>
<dbReference type="InterPro" id="IPR006189">
    <property type="entry name" value="CHASE_dom"/>
</dbReference>
<reference evidence="23" key="1">
    <citation type="journal article" date="2020" name="mSystems">
        <title>Genome- and Community-Level Interaction Insights into Carbon Utilization and Element Cycling Functions of Hydrothermarchaeota in Hydrothermal Sediment.</title>
        <authorList>
            <person name="Zhou Z."/>
            <person name="Liu Y."/>
            <person name="Xu W."/>
            <person name="Pan J."/>
            <person name="Luo Z.H."/>
            <person name="Li M."/>
        </authorList>
    </citation>
    <scope>NUCLEOTIDE SEQUENCE [LARGE SCALE GENOMIC DNA]</scope>
    <source>
        <strain evidence="23">SpSt-853</strain>
    </source>
</reference>
<dbReference type="SMART" id="SM00387">
    <property type="entry name" value="HATPase_c"/>
    <property type="match status" value="1"/>
</dbReference>
<dbReference type="PROSITE" id="PS50109">
    <property type="entry name" value="HIS_KIN"/>
    <property type="match status" value="1"/>
</dbReference>
<accession>A0A7C5ENT8</accession>
<keyword evidence="11" id="KW-0902">Two-component regulatory system</keyword>
<comment type="catalytic activity">
    <reaction evidence="1">
        <text>ATP + protein L-histidine = ADP + protein N-phospho-L-histidine.</text>
        <dbReference type="EC" id="2.7.13.3"/>
    </reaction>
</comment>
<dbReference type="InterPro" id="IPR003594">
    <property type="entry name" value="HATPase_dom"/>
</dbReference>
<keyword evidence="7" id="KW-0547">Nucleotide-binding</keyword>
<evidence type="ECO:0000256" key="4">
    <source>
        <dbReference type="ARBA" id="ARBA00022553"/>
    </source>
</evidence>
<dbReference type="NCBIfam" id="TIGR00229">
    <property type="entry name" value="sensory_box"/>
    <property type="match status" value="1"/>
</dbReference>
<gene>
    <name evidence="23" type="ORF">ENW48_02315</name>
</gene>
<evidence type="ECO:0000256" key="10">
    <source>
        <dbReference type="ARBA" id="ARBA00022989"/>
    </source>
</evidence>
<dbReference type="SMART" id="SM00091">
    <property type="entry name" value="PAS"/>
    <property type="match status" value="1"/>
</dbReference>
<evidence type="ECO:0000256" key="11">
    <source>
        <dbReference type="ARBA" id="ARBA00023012"/>
    </source>
</evidence>
<feature type="domain" description="CHASE" evidence="22">
    <location>
        <begin position="121"/>
        <end position="299"/>
    </location>
</feature>
<feature type="domain" description="Histidine kinase" evidence="19">
    <location>
        <begin position="613"/>
        <end position="834"/>
    </location>
</feature>
<dbReference type="InterPro" id="IPR005467">
    <property type="entry name" value="His_kinase_dom"/>
</dbReference>
<dbReference type="Gene3D" id="3.30.450.20">
    <property type="entry name" value="PAS domain"/>
    <property type="match status" value="1"/>
</dbReference>
<dbReference type="SUPFAM" id="SSF55785">
    <property type="entry name" value="PYP-like sensor domain (PAS domain)"/>
    <property type="match status" value="1"/>
</dbReference>
<dbReference type="CDD" id="cd16922">
    <property type="entry name" value="HATPase_EvgS-ArcB-TorS-like"/>
    <property type="match status" value="1"/>
</dbReference>
<feature type="modified residue" description="4-aspartylphosphate" evidence="15">
    <location>
        <position position="1055"/>
    </location>
</feature>
<dbReference type="PROSITE" id="PS50839">
    <property type="entry name" value="CHASE"/>
    <property type="match status" value="1"/>
</dbReference>
<feature type="domain" description="Response regulatory" evidence="20">
    <location>
        <begin position="1004"/>
        <end position="1121"/>
    </location>
</feature>
<dbReference type="Gene3D" id="3.30.565.10">
    <property type="entry name" value="Histidine kinase-like ATPase, C-terminal domain"/>
    <property type="match status" value="1"/>
</dbReference>
<evidence type="ECO:0000256" key="17">
    <source>
        <dbReference type="SAM" id="MobiDB-lite"/>
    </source>
</evidence>
<dbReference type="SMART" id="SM01079">
    <property type="entry name" value="CHASE"/>
    <property type="match status" value="1"/>
</dbReference>
<dbReference type="InterPro" id="IPR036890">
    <property type="entry name" value="HATPase_C_sf"/>
</dbReference>
<dbReference type="EMBL" id="DTKJ01000016">
    <property type="protein sequence ID" value="HGZ11038.1"/>
    <property type="molecule type" value="Genomic_DNA"/>
</dbReference>
<dbReference type="Pfam" id="PF00072">
    <property type="entry name" value="Response_reg"/>
    <property type="match status" value="2"/>
</dbReference>
<evidence type="ECO:0000256" key="18">
    <source>
        <dbReference type="SAM" id="Phobius"/>
    </source>
</evidence>
<dbReference type="InterPro" id="IPR042240">
    <property type="entry name" value="CHASE_sf"/>
</dbReference>
<evidence type="ECO:0000256" key="15">
    <source>
        <dbReference type="PROSITE-ProRule" id="PRU00169"/>
    </source>
</evidence>
<keyword evidence="8" id="KW-0418">Kinase</keyword>
<proteinExistence type="predicted"/>
<evidence type="ECO:0000256" key="5">
    <source>
        <dbReference type="ARBA" id="ARBA00022679"/>
    </source>
</evidence>
<dbReference type="SUPFAM" id="SSF52172">
    <property type="entry name" value="CheY-like"/>
    <property type="match status" value="2"/>
</dbReference>
<evidence type="ECO:0000259" key="22">
    <source>
        <dbReference type="PROSITE" id="PS50839"/>
    </source>
</evidence>
<dbReference type="Gene3D" id="1.10.287.130">
    <property type="match status" value="1"/>
</dbReference>
<dbReference type="InterPro" id="IPR035965">
    <property type="entry name" value="PAS-like_dom_sf"/>
</dbReference>
<dbReference type="EC" id="2.7.13.3" evidence="3"/>
<dbReference type="PROSITE" id="PS50112">
    <property type="entry name" value="PAS"/>
    <property type="match status" value="1"/>
</dbReference>
<dbReference type="CDD" id="cd00130">
    <property type="entry name" value="PAS"/>
    <property type="match status" value="1"/>
</dbReference>
<comment type="caution">
    <text evidence="23">The sequence shown here is derived from an EMBL/GenBank/DDBJ whole genome shotgun (WGS) entry which is preliminary data.</text>
</comment>
<dbReference type="PANTHER" id="PTHR45339">
    <property type="entry name" value="HYBRID SIGNAL TRANSDUCTION HISTIDINE KINASE J"/>
    <property type="match status" value="1"/>
</dbReference>
<dbReference type="InterPro" id="IPR011006">
    <property type="entry name" value="CheY-like_superfamily"/>
</dbReference>
<dbReference type="Pfam" id="PF03924">
    <property type="entry name" value="CHASE"/>
    <property type="match status" value="1"/>
</dbReference>
<dbReference type="FunFam" id="1.10.287.130:FF:000002">
    <property type="entry name" value="Two-component osmosensing histidine kinase"/>
    <property type="match status" value="1"/>
</dbReference>
<feature type="compositionally biased region" description="Basic and acidic residues" evidence="17">
    <location>
        <begin position="977"/>
        <end position="990"/>
    </location>
</feature>
<feature type="region of interest" description="Disordered" evidence="17">
    <location>
        <begin position="977"/>
        <end position="996"/>
    </location>
</feature>
<evidence type="ECO:0000256" key="6">
    <source>
        <dbReference type="ARBA" id="ARBA00022692"/>
    </source>
</evidence>
<keyword evidence="9" id="KW-0067">ATP-binding</keyword>
<sequence>MSGQCIFKGRMKLTPEEKSQVREATSPDNPFTPLGPASDRRKSHFLFRHLPWQEFCFRPLAVAVFLGILLSLGAALATWSWHWEKQVLRFEQEARDAINVLRGAIKQNLAILQALASWAGVSQEITRPNFKQFIAPYFSFSNPLYNPSTHVLAWVPKVAAGDRERFEELVRREGFPDFHLKEKNPQGEFVPAKERTEYFPVQFIEPSEDHHQVLGYDLGSHAVRREALELAQNTGEPAATAPLTLVHDHGTPNGFLILWPVYRTPSPPDNLMERQKALKGFAVGAFRIREFLEASLTNLKKRHFRVFLFDELCADGQKFIQAYPEISSRGPETGYQSPTELQKGLYHLASLDLGSRIWTVVVKSDLNPFSWPLLVWPLGVLALGLGLTSSLGAFLLERQQLLRVKEKAQQDLEAQLVQRTWELVQANASLSEEIASHRQSQKLLAESEGKYRAILEHIHAGVLLIEARSCRLVEVNPEAVRLIGRTREELLGQFCHQVICFPEGEKCPAVHSGQEVDNVEGELLQSGGRRVPVLKTVTPVTLAGKPYLLESFIEISAIKQAEEELRRAKKAVEQSQEELASINEQLEAAIARANELAVQATVASMAKSDFLARMSHEIRTPMNSIIGFSEMLADTPLTPEQASFLKTIMQSAEALLSLINDILDFSKIEAGKLTLEKVDFDPEQVAHEVCDMVSPRLRDKPVELLCHIGEGVPPMVQGDPGRFRQVLLNLVSNAAKFTTRGEIELSLEIEAQEPERLLLHTKVRDTGIGIPAHKLEVIFEVFQQADGSITREYGGTGLGLAICRQLAELMGGRVWAESQVGQGSTFHFTAWMGKSREIDRKTQIIPELSGKKVLVVDDNRTNLEIFSRLLTTAGLRVTGVSRGEQAVSLVQEAYAAGDPFDLAILDLRMPGMDGYQLAQKIRGLPPEVARLPLLAYSFSPDQNHSRYKEAGFDGFLLKPARRAEILALLQHFLNGSREEDAIPQEPERQAKSRGFTQENQPAGRILLVEDNPVNQKLARLIMEKGGFQVVVAHHGQEALEAYTTDPEGFDLIFMDMQMPVMDGLTASRTLRRLGFEEVPIIALTANALAEDQEKCRRAGMDDYLPKPLRQEAMLAMIHKWLKKGKERIWTSKPWQESWDLNEMNF</sequence>
<feature type="domain" description="Response regulatory" evidence="20">
    <location>
        <begin position="852"/>
        <end position="973"/>
    </location>
</feature>
<dbReference type="InterPro" id="IPR004358">
    <property type="entry name" value="Sig_transdc_His_kin-like_C"/>
</dbReference>
<comment type="subcellular location">
    <subcellularLocation>
        <location evidence="2">Membrane</location>
    </subcellularLocation>
</comment>
<evidence type="ECO:0000256" key="16">
    <source>
        <dbReference type="SAM" id="Coils"/>
    </source>
</evidence>
<evidence type="ECO:0000256" key="13">
    <source>
        <dbReference type="ARBA" id="ARBA00064003"/>
    </source>
</evidence>
<feature type="transmembrane region" description="Helical" evidence="18">
    <location>
        <begin position="60"/>
        <end position="81"/>
    </location>
</feature>
<protein>
    <recommendedName>
        <fullName evidence="14">Sensory/regulatory protein RpfC</fullName>
        <ecNumber evidence="3">2.7.13.3</ecNumber>
    </recommendedName>
</protein>
<feature type="modified residue" description="4-aspartylphosphate" evidence="15">
    <location>
        <position position="906"/>
    </location>
</feature>
<dbReference type="SMART" id="SM00388">
    <property type="entry name" value="HisKA"/>
    <property type="match status" value="1"/>
</dbReference>
<dbReference type="InterPro" id="IPR036097">
    <property type="entry name" value="HisK_dim/P_sf"/>
</dbReference>
<organism evidence="23">
    <name type="scientific">Desulfobacca acetoxidans</name>
    <dbReference type="NCBI Taxonomy" id="60893"/>
    <lineage>
        <taxon>Bacteria</taxon>
        <taxon>Pseudomonadati</taxon>
        <taxon>Thermodesulfobacteriota</taxon>
        <taxon>Desulfobaccia</taxon>
        <taxon>Desulfobaccales</taxon>
        <taxon>Desulfobaccaceae</taxon>
        <taxon>Desulfobacca</taxon>
    </lineage>
</organism>
<dbReference type="Pfam" id="PF00512">
    <property type="entry name" value="HisKA"/>
    <property type="match status" value="1"/>
</dbReference>
<dbReference type="FunFam" id="3.30.565.10:FF:000010">
    <property type="entry name" value="Sensor histidine kinase RcsC"/>
    <property type="match status" value="1"/>
</dbReference>
<evidence type="ECO:0000256" key="8">
    <source>
        <dbReference type="ARBA" id="ARBA00022777"/>
    </source>
</evidence>
<dbReference type="Gene3D" id="3.40.50.2300">
    <property type="match status" value="2"/>
</dbReference>
<evidence type="ECO:0000256" key="9">
    <source>
        <dbReference type="ARBA" id="ARBA00022840"/>
    </source>
</evidence>
<dbReference type="SUPFAM" id="SSF47384">
    <property type="entry name" value="Homodimeric domain of signal transducing histidine kinase"/>
    <property type="match status" value="1"/>
</dbReference>
<dbReference type="PANTHER" id="PTHR45339:SF1">
    <property type="entry name" value="HYBRID SIGNAL TRANSDUCTION HISTIDINE KINASE J"/>
    <property type="match status" value="1"/>
</dbReference>
<evidence type="ECO:0000256" key="3">
    <source>
        <dbReference type="ARBA" id="ARBA00012438"/>
    </source>
</evidence>
<keyword evidence="12 18" id="KW-0472">Membrane</keyword>
<dbReference type="AlphaFoldDB" id="A0A7C5ENT8"/>
<dbReference type="Gene3D" id="3.30.450.350">
    <property type="entry name" value="CHASE domain"/>
    <property type="match status" value="1"/>
</dbReference>
<dbReference type="CDD" id="cd17546">
    <property type="entry name" value="REC_hyHK_CKI1_RcsC-like"/>
    <property type="match status" value="2"/>
</dbReference>
<dbReference type="PRINTS" id="PR00344">
    <property type="entry name" value="BCTRLSENSOR"/>
</dbReference>
<evidence type="ECO:0000256" key="12">
    <source>
        <dbReference type="ARBA" id="ARBA00023136"/>
    </source>
</evidence>
<evidence type="ECO:0000259" key="21">
    <source>
        <dbReference type="PROSITE" id="PS50112"/>
    </source>
</evidence>
<dbReference type="CDD" id="cd00082">
    <property type="entry name" value="HisKA"/>
    <property type="match status" value="1"/>
</dbReference>
<dbReference type="PROSITE" id="PS50110">
    <property type="entry name" value="RESPONSE_REGULATORY"/>
    <property type="match status" value="2"/>
</dbReference>